<protein>
    <recommendedName>
        <fullName evidence="4">VCBS repeat-containing protein</fullName>
    </recommendedName>
</protein>
<dbReference type="EMBL" id="CAJOAX010010265">
    <property type="protein sequence ID" value="CAF4071922.1"/>
    <property type="molecule type" value="Genomic_DNA"/>
</dbReference>
<keyword evidence="1" id="KW-0732">Signal</keyword>
<dbReference type="PANTHER" id="PTHR46580:SF2">
    <property type="entry name" value="MAM DOMAIN-CONTAINING PROTEIN"/>
    <property type="match status" value="1"/>
</dbReference>
<name>A0A819T2T1_9BILA</name>
<dbReference type="SUPFAM" id="SSF69318">
    <property type="entry name" value="Integrin alpha N-terminal domain"/>
    <property type="match status" value="1"/>
</dbReference>
<dbReference type="PANTHER" id="PTHR46580">
    <property type="entry name" value="SENSOR KINASE-RELATED"/>
    <property type="match status" value="1"/>
</dbReference>
<proteinExistence type="predicted"/>
<evidence type="ECO:0000313" key="2">
    <source>
        <dbReference type="EMBL" id="CAF4071922.1"/>
    </source>
</evidence>
<dbReference type="AlphaFoldDB" id="A0A819T2T1"/>
<accession>A0A819T2T1</accession>
<comment type="caution">
    <text evidence="2">The sequence shown here is derived from an EMBL/GenBank/DDBJ whole genome shotgun (WGS) entry which is preliminary data.</text>
</comment>
<evidence type="ECO:0000313" key="3">
    <source>
        <dbReference type="Proteomes" id="UP000663823"/>
    </source>
</evidence>
<dbReference type="InterPro" id="IPR013517">
    <property type="entry name" value="FG-GAP"/>
</dbReference>
<organism evidence="2 3">
    <name type="scientific">Rotaria sordida</name>
    <dbReference type="NCBI Taxonomy" id="392033"/>
    <lineage>
        <taxon>Eukaryota</taxon>
        <taxon>Metazoa</taxon>
        <taxon>Spiralia</taxon>
        <taxon>Gnathifera</taxon>
        <taxon>Rotifera</taxon>
        <taxon>Eurotatoria</taxon>
        <taxon>Bdelloidea</taxon>
        <taxon>Philodinida</taxon>
        <taxon>Philodinidae</taxon>
        <taxon>Rotaria</taxon>
    </lineage>
</organism>
<feature type="non-terminal residue" evidence="2">
    <location>
        <position position="1"/>
    </location>
</feature>
<sequence>MNLAMINDVSVCLGHGNGSFASETRYSVGSYPLSVAVGDFNNDAHLDIVIANSESNDVSVLLCHGNGSFASQTRYLAGATPISVAVGDFNKDTGLDIVVANRDSNDVSVLLGHGNGFFANETRYSVGYGPQSVATGDLNSDTLLDIVVVNGNENDVSVLLQYNRGALTYNVAYAAGGGSSIQCIVIDDFNSDTNLDIILSNQGTNNLGVLFGYGNGSFEKEMMLSTGSKSRPVLDALGDFNGDNLVDIAIANYGTKEVVMMLGNENGTFEMQKSHGKSFDSRPLAMISGDLDNDKRSEIAIVYDDNDN</sequence>
<evidence type="ECO:0008006" key="4">
    <source>
        <dbReference type="Google" id="ProtNLM"/>
    </source>
</evidence>
<gene>
    <name evidence="2" type="ORF">OTI717_LOCUS32717</name>
</gene>
<dbReference type="InterPro" id="IPR028994">
    <property type="entry name" value="Integrin_alpha_N"/>
</dbReference>
<reference evidence="2" key="1">
    <citation type="submission" date="2021-02" db="EMBL/GenBank/DDBJ databases">
        <authorList>
            <person name="Nowell W R."/>
        </authorList>
    </citation>
    <scope>NUCLEOTIDE SEQUENCE</scope>
</reference>
<evidence type="ECO:0000256" key="1">
    <source>
        <dbReference type="ARBA" id="ARBA00022729"/>
    </source>
</evidence>
<dbReference type="Gene3D" id="2.130.10.130">
    <property type="entry name" value="Integrin alpha, N-terminal"/>
    <property type="match status" value="1"/>
</dbReference>
<dbReference type="Proteomes" id="UP000663823">
    <property type="component" value="Unassembled WGS sequence"/>
</dbReference>
<dbReference type="Pfam" id="PF13517">
    <property type="entry name" value="FG-GAP_3"/>
    <property type="match status" value="3"/>
</dbReference>
<dbReference type="Gene3D" id="2.30.30.100">
    <property type="match status" value="3"/>
</dbReference>